<proteinExistence type="predicted"/>
<dbReference type="RefSeq" id="WP_114956193.1">
    <property type="nucleotide sequence ID" value="NZ_JBHSJF010000006.1"/>
</dbReference>
<evidence type="ECO:0000256" key="1">
    <source>
        <dbReference type="SAM" id="Phobius"/>
    </source>
</evidence>
<protein>
    <submittedName>
        <fullName evidence="2">YbaN family protein</fullName>
    </submittedName>
</protein>
<keyword evidence="3" id="KW-1185">Reference proteome</keyword>
<keyword evidence="1" id="KW-0812">Transmembrane</keyword>
<feature type="transmembrane region" description="Helical" evidence="1">
    <location>
        <begin position="16"/>
        <end position="49"/>
    </location>
</feature>
<dbReference type="PANTHER" id="PTHR35813">
    <property type="entry name" value="INNER MEMBRANE PROTEIN YBAN"/>
    <property type="match status" value="1"/>
</dbReference>
<keyword evidence="1" id="KW-1133">Transmembrane helix</keyword>
<reference evidence="3" key="1">
    <citation type="journal article" date="2019" name="Int. J. Syst. Evol. Microbiol.">
        <title>The Global Catalogue of Microorganisms (GCM) 10K type strain sequencing project: providing services to taxonomists for standard genome sequencing and annotation.</title>
        <authorList>
            <consortium name="The Broad Institute Genomics Platform"/>
            <consortium name="The Broad Institute Genome Sequencing Center for Infectious Disease"/>
            <person name="Wu L."/>
            <person name="Ma J."/>
        </authorList>
    </citation>
    <scope>NUCLEOTIDE SEQUENCE [LARGE SCALE GENOMIC DNA]</scope>
    <source>
        <strain evidence="3">CGMCC 1.16444</strain>
    </source>
</reference>
<keyword evidence="1" id="KW-0472">Membrane</keyword>
<name>A0ABV9Z149_9HYPH</name>
<feature type="transmembrane region" description="Helical" evidence="1">
    <location>
        <begin position="106"/>
        <end position="124"/>
    </location>
</feature>
<dbReference type="InterPro" id="IPR007401">
    <property type="entry name" value="DUF454"/>
</dbReference>
<feature type="transmembrane region" description="Helical" evidence="1">
    <location>
        <begin position="83"/>
        <end position="100"/>
    </location>
</feature>
<evidence type="ECO:0000313" key="3">
    <source>
        <dbReference type="Proteomes" id="UP001595796"/>
    </source>
</evidence>
<dbReference type="PANTHER" id="PTHR35813:SF1">
    <property type="entry name" value="INNER MEMBRANE PROTEIN YBAN"/>
    <property type="match status" value="1"/>
</dbReference>
<dbReference type="EMBL" id="JBHSJF010000006">
    <property type="protein sequence ID" value="MFC5068765.1"/>
    <property type="molecule type" value="Genomic_DNA"/>
</dbReference>
<organism evidence="2 3">
    <name type="scientific">Flaviflagellibacter deserti</name>
    <dbReference type="NCBI Taxonomy" id="2267266"/>
    <lineage>
        <taxon>Bacteria</taxon>
        <taxon>Pseudomonadati</taxon>
        <taxon>Pseudomonadota</taxon>
        <taxon>Alphaproteobacteria</taxon>
        <taxon>Hyphomicrobiales</taxon>
        <taxon>Flaviflagellibacter</taxon>
    </lineage>
</organism>
<evidence type="ECO:0000313" key="2">
    <source>
        <dbReference type="EMBL" id="MFC5068765.1"/>
    </source>
</evidence>
<dbReference type="PIRSF" id="PIRSF016789">
    <property type="entry name" value="DUF454"/>
    <property type="match status" value="1"/>
</dbReference>
<dbReference type="Proteomes" id="UP001595796">
    <property type="component" value="Unassembled WGS sequence"/>
</dbReference>
<sequence>MTEPRTFAMTAGRHLLFVLGCVLLVVGIAGLILPLLPGTVFLILAAACFARSSPRFENWLVTHPKFGPSVVAWRETGTIPVRAKIIAISMMALSFVLTWLAHASPIALAFAGAGLSVAAIYVGTRPS</sequence>
<gene>
    <name evidence="2" type="ORF">ACFPFW_12170</name>
</gene>
<dbReference type="Pfam" id="PF04304">
    <property type="entry name" value="DUF454"/>
    <property type="match status" value="1"/>
</dbReference>
<comment type="caution">
    <text evidence="2">The sequence shown here is derived from an EMBL/GenBank/DDBJ whole genome shotgun (WGS) entry which is preliminary data.</text>
</comment>
<accession>A0ABV9Z149</accession>